<evidence type="ECO:0000256" key="3">
    <source>
        <dbReference type="ARBA" id="ARBA00022741"/>
    </source>
</evidence>
<dbReference type="GO" id="GO:0005525">
    <property type="term" value="F:GTP binding"/>
    <property type="evidence" value="ECO:0007669"/>
    <property type="project" value="UniProtKB-KW"/>
</dbReference>
<dbReference type="GO" id="GO:0046872">
    <property type="term" value="F:metal ion binding"/>
    <property type="evidence" value="ECO:0007669"/>
    <property type="project" value="UniProtKB-KW"/>
</dbReference>
<dbReference type="Pfam" id="PF00709">
    <property type="entry name" value="Adenylsucc_synt"/>
    <property type="match status" value="1"/>
</dbReference>
<keyword evidence="2" id="KW-0479">Metal-binding</keyword>
<dbReference type="InterPro" id="IPR001114">
    <property type="entry name" value="Adenylosuccinate_synthetase"/>
</dbReference>
<feature type="non-terminal residue" evidence="7">
    <location>
        <position position="48"/>
    </location>
</feature>
<evidence type="ECO:0000313" key="7">
    <source>
        <dbReference type="EMBL" id="GAI48953.1"/>
    </source>
</evidence>
<comment type="caution">
    <text evidence="7">The sequence shown here is derived from an EMBL/GenBank/DDBJ whole genome shotgun (WGS) entry which is preliminary data.</text>
</comment>
<evidence type="ECO:0000256" key="1">
    <source>
        <dbReference type="ARBA" id="ARBA00022598"/>
    </source>
</evidence>
<dbReference type="PANTHER" id="PTHR11846:SF0">
    <property type="entry name" value="ADENYLOSUCCINATE SYNTHETASE"/>
    <property type="match status" value="1"/>
</dbReference>
<evidence type="ECO:0000256" key="4">
    <source>
        <dbReference type="ARBA" id="ARBA00022755"/>
    </source>
</evidence>
<dbReference type="GO" id="GO:0004019">
    <property type="term" value="F:adenylosuccinate synthase activity"/>
    <property type="evidence" value="ECO:0007669"/>
    <property type="project" value="InterPro"/>
</dbReference>
<keyword evidence="6" id="KW-0342">GTP-binding</keyword>
<reference evidence="7" key="1">
    <citation type="journal article" date="2014" name="Front. Microbiol.">
        <title>High frequency of phylogenetically diverse reductive dehalogenase-homologous genes in deep subseafloor sedimentary metagenomes.</title>
        <authorList>
            <person name="Kawai M."/>
            <person name="Futagami T."/>
            <person name="Toyoda A."/>
            <person name="Takaki Y."/>
            <person name="Nishi S."/>
            <person name="Hori S."/>
            <person name="Arai W."/>
            <person name="Tsubouchi T."/>
            <person name="Morono Y."/>
            <person name="Uchiyama I."/>
            <person name="Ito T."/>
            <person name="Fujiyama A."/>
            <person name="Inagaki F."/>
            <person name="Takami H."/>
        </authorList>
    </citation>
    <scope>NUCLEOTIDE SEQUENCE</scope>
    <source>
        <strain evidence="7">Expedition CK06-06</strain>
    </source>
</reference>
<sequence>MPVIAVIGGQWGDEGKGKVIDSLAEKAKVVARFSGGDNAGHTVINPYG</sequence>
<organism evidence="7">
    <name type="scientific">marine sediment metagenome</name>
    <dbReference type="NCBI Taxonomy" id="412755"/>
    <lineage>
        <taxon>unclassified sequences</taxon>
        <taxon>metagenomes</taxon>
        <taxon>ecological metagenomes</taxon>
    </lineage>
</organism>
<dbReference type="InterPro" id="IPR027417">
    <property type="entry name" value="P-loop_NTPase"/>
</dbReference>
<accession>X1NZC3</accession>
<evidence type="ECO:0000256" key="2">
    <source>
        <dbReference type="ARBA" id="ARBA00022723"/>
    </source>
</evidence>
<protein>
    <recommendedName>
        <fullName evidence="8">Adenylosuccinate synthase</fullName>
    </recommendedName>
</protein>
<keyword evidence="3" id="KW-0547">Nucleotide-binding</keyword>
<evidence type="ECO:0000256" key="5">
    <source>
        <dbReference type="ARBA" id="ARBA00022842"/>
    </source>
</evidence>
<dbReference type="InterPro" id="IPR042109">
    <property type="entry name" value="Adenylosuccinate_synth_dom1"/>
</dbReference>
<dbReference type="SUPFAM" id="SSF52540">
    <property type="entry name" value="P-loop containing nucleoside triphosphate hydrolases"/>
    <property type="match status" value="1"/>
</dbReference>
<dbReference type="InterPro" id="IPR018220">
    <property type="entry name" value="Adenylosuccin_syn_GTP-bd"/>
</dbReference>
<dbReference type="GO" id="GO:0005737">
    <property type="term" value="C:cytoplasm"/>
    <property type="evidence" value="ECO:0007669"/>
    <property type="project" value="TreeGrafter"/>
</dbReference>
<dbReference type="GO" id="GO:0046040">
    <property type="term" value="P:IMP metabolic process"/>
    <property type="evidence" value="ECO:0007669"/>
    <property type="project" value="TreeGrafter"/>
</dbReference>
<keyword evidence="4" id="KW-0658">Purine biosynthesis</keyword>
<keyword evidence="1" id="KW-0436">Ligase</keyword>
<keyword evidence="5" id="KW-0460">Magnesium</keyword>
<dbReference type="PROSITE" id="PS01266">
    <property type="entry name" value="ADENYLOSUCCIN_SYN_1"/>
    <property type="match status" value="1"/>
</dbReference>
<dbReference type="AlphaFoldDB" id="X1NZC3"/>
<evidence type="ECO:0000256" key="6">
    <source>
        <dbReference type="ARBA" id="ARBA00023134"/>
    </source>
</evidence>
<evidence type="ECO:0008006" key="8">
    <source>
        <dbReference type="Google" id="ProtNLM"/>
    </source>
</evidence>
<proteinExistence type="predicted"/>
<dbReference type="EMBL" id="BARV01038584">
    <property type="protein sequence ID" value="GAI48953.1"/>
    <property type="molecule type" value="Genomic_DNA"/>
</dbReference>
<gene>
    <name evidence="7" type="ORF">S06H3_59394</name>
</gene>
<dbReference type="PANTHER" id="PTHR11846">
    <property type="entry name" value="ADENYLOSUCCINATE SYNTHETASE"/>
    <property type="match status" value="1"/>
</dbReference>
<dbReference type="GO" id="GO:0044208">
    <property type="term" value="P:'de novo' AMP biosynthetic process"/>
    <property type="evidence" value="ECO:0007669"/>
    <property type="project" value="TreeGrafter"/>
</dbReference>
<name>X1NZC3_9ZZZZ</name>
<dbReference type="Gene3D" id="3.40.440.10">
    <property type="entry name" value="Adenylosuccinate Synthetase, subunit A, domain 1"/>
    <property type="match status" value="1"/>
</dbReference>